<evidence type="ECO:0000256" key="1">
    <source>
        <dbReference type="ARBA" id="ARBA00023157"/>
    </source>
</evidence>
<sequence>MTFRDLDTEREAAPGVRVEHDGIVAVSCTPGHTLEGQHDLQCSFGLWDAAMFPECVPANPKKA</sequence>
<dbReference type="EMBL" id="MNPL01012645">
    <property type="protein sequence ID" value="OQR72033.1"/>
    <property type="molecule type" value="Genomic_DNA"/>
</dbReference>
<evidence type="ECO:0000313" key="3">
    <source>
        <dbReference type="Proteomes" id="UP000192247"/>
    </source>
</evidence>
<dbReference type="InterPro" id="IPR035976">
    <property type="entry name" value="Sushi/SCR/CCP_sf"/>
</dbReference>
<keyword evidence="3" id="KW-1185">Reference proteome</keyword>
<protein>
    <submittedName>
        <fullName evidence="2">Sushi</fullName>
    </submittedName>
</protein>
<comment type="caution">
    <text evidence="2">The sequence shown here is derived from an EMBL/GenBank/DDBJ whole genome shotgun (WGS) entry which is preliminary data.</text>
</comment>
<dbReference type="Proteomes" id="UP000192247">
    <property type="component" value="Unassembled WGS sequence"/>
</dbReference>
<keyword evidence="1" id="KW-1015">Disulfide bond</keyword>
<gene>
    <name evidence="2" type="ORF">BIW11_03857</name>
</gene>
<name>A0A1V9XF59_9ACAR</name>
<dbReference type="InParanoid" id="A0A1V9XF59"/>
<dbReference type="SUPFAM" id="SSF57535">
    <property type="entry name" value="Complement control module/SCR domain"/>
    <property type="match status" value="1"/>
</dbReference>
<organism evidence="2 3">
    <name type="scientific">Tropilaelaps mercedesae</name>
    <dbReference type="NCBI Taxonomy" id="418985"/>
    <lineage>
        <taxon>Eukaryota</taxon>
        <taxon>Metazoa</taxon>
        <taxon>Ecdysozoa</taxon>
        <taxon>Arthropoda</taxon>
        <taxon>Chelicerata</taxon>
        <taxon>Arachnida</taxon>
        <taxon>Acari</taxon>
        <taxon>Parasitiformes</taxon>
        <taxon>Mesostigmata</taxon>
        <taxon>Gamasina</taxon>
        <taxon>Dermanyssoidea</taxon>
        <taxon>Laelapidae</taxon>
        <taxon>Tropilaelaps</taxon>
    </lineage>
</organism>
<proteinExistence type="predicted"/>
<dbReference type="AlphaFoldDB" id="A0A1V9XF59"/>
<dbReference type="Gene3D" id="2.10.70.10">
    <property type="entry name" value="Complement Module, domain 1"/>
    <property type="match status" value="1"/>
</dbReference>
<reference evidence="2 3" key="1">
    <citation type="journal article" date="2017" name="Gigascience">
        <title>Draft genome of the honey bee ectoparasitic mite, Tropilaelaps mercedesae, is shaped by the parasitic life history.</title>
        <authorList>
            <person name="Dong X."/>
            <person name="Armstrong S.D."/>
            <person name="Xia D."/>
            <person name="Makepeace B.L."/>
            <person name="Darby A.C."/>
            <person name="Kadowaki T."/>
        </authorList>
    </citation>
    <scope>NUCLEOTIDE SEQUENCE [LARGE SCALE GENOMIC DNA]</scope>
    <source>
        <strain evidence="2">Wuxi-XJTLU</strain>
    </source>
</reference>
<accession>A0A1V9XF59</accession>
<evidence type="ECO:0000313" key="2">
    <source>
        <dbReference type="EMBL" id="OQR72033.1"/>
    </source>
</evidence>